<accession>A0A166BPF1</accession>
<organism evidence="2 3">
    <name type="scientific">Exidia glandulosa HHB12029</name>
    <dbReference type="NCBI Taxonomy" id="1314781"/>
    <lineage>
        <taxon>Eukaryota</taxon>
        <taxon>Fungi</taxon>
        <taxon>Dikarya</taxon>
        <taxon>Basidiomycota</taxon>
        <taxon>Agaricomycotina</taxon>
        <taxon>Agaricomycetes</taxon>
        <taxon>Auriculariales</taxon>
        <taxon>Exidiaceae</taxon>
        <taxon>Exidia</taxon>
    </lineage>
</organism>
<dbReference type="AlphaFoldDB" id="A0A166BPF1"/>
<keyword evidence="3" id="KW-1185">Reference proteome</keyword>
<feature type="region of interest" description="Disordered" evidence="1">
    <location>
        <begin position="87"/>
        <end position="106"/>
    </location>
</feature>
<evidence type="ECO:0000313" key="3">
    <source>
        <dbReference type="Proteomes" id="UP000077266"/>
    </source>
</evidence>
<proteinExistence type="predicted"/>
<evidence type="ECO:0000313" key="2">
    <source>
        <dbReference type="EMBL" id="KZW02930.1"/>
    </source>
</evidence>
<dbReference type="EMBL" id="KV425886">
    <property type="protein sequence ID" value="KZW02930.1"/>
    <property type="molecule type" value="Genomic_DNA"/>
</dbReference>
<evidence type="ECO:0000256" key="1">
    <source>
        <dbReference type="SAM" id="MobiDB-lite"/>
    </source>
</evidence>
<protein>
    <submittedName>
        <fullName evidence="2">Uncharacterized protein</fullName>
    </submittedName>
</protein>
<gene>
    <name evidence="2" type="ORF">EXIGLDRAFT_744406</name>
</gene>
<dbReference type="OrthoDB" id="10528320at2759"/>
<name>A0A166BPF1_EXIGL</name>
<sequence length="328" mass="35662">MRLNFLSAQQQQQLAAATAWPIIEVTAPDDEPATLPASLLNSPFQLGARQTADLLQVPRRTACAPQRMAAARSGDAVGSWRLNCRETPHAARPAPPASKPAPEQDAVLSTMRRLEQYCDSLNNVRARPAPIAIPAAPAPVAAGTTTFKKAHRRVHSVEITWARTVSRTGVATRRTARRGGSITSLDDIVTPLPRSARSALPRRVHSVVLPDLNETSEEKSHASRHTRTRSLDAILATLRMPKPTLVTSRSTRADLHLMTGTGAKQHRYAADDAMRMLPEGFAPSSTLPSKRASYHGSYGSISKSFGDFSKSATTLRKKVFKPLTRYLA</sequence>
<reference evidence="2 3" key="1">
    <citation type="journal article" date="2016" name="Mol. Biol. Evol.">
        <title>Comparative Genomics of Early-Diverging Mushroom-Forming Fungi Provides Insights into the Origins of Lignocellulose Decay Capabilities.</title>
        <authorList>
            <person name="Nagy L.G."/>
            <person name="Riley R."/>
            <person name="Tritt A."/>
            <person name="Adam C."/>
            <person name="Daum C."/>
            <person name="Floudas D."/>
            <person name="Sun H."/>
            <person name="Yadav J.S."/>
            <person name="Pangilinan J."/>
            <person name="Larsson K.H."/>
            <person name="Matsuura K."/>
            <person name="Barry K."/>
            <person name="Labutti K."/>
            <person name="Kuo R."/>
            <person name="Ohm R.A."/>
            <person name="Bhattacharya S.S."/>
            <person name="Shirouzu T."/>
            <person name="Yoshinaga Y."/>
            <person name="Martin F.M."/>
            <person name="Grigoriev I.V."/>
            <person name="Hibbett D.S."/>
        </authorList>
    </citation>
    <scope>NUCLEOTIDE SEQUENCE [LARGE SCALE GENOMIC DNA]</scope>
    <source>
        <strain evidence="2 3">HHB12029</strain>
    </source>
</reference>
<dbReference type="Proteomes" id="UP000077266">
    <property type="component" value="Unassembled WGS sequence"/>
</dbReference>
<dbReference type="InParanoid" id="A0A166BPF1"/>